<proteinExistence type="predicted"/>
<dbReference type="Pfam" id="PF20078">
    <property type="entry name" value="DUF6473"/>
    <property type="match status" value="1"/>
</dbReference>
<organism evidence="2 3">
    <name type="scientific">Pelagovum pacificum</name>
    <dbReference type="NCBI Taxonomy" id="2588711"/>
    <lineage>
        <taxon>Bacteria</taxon>
        <taxon>Pseudomonadati</taxon>
        <taxon>Pseudomonadota</taxon>
        <taxon>Alphaproteobacteria</taxon>
        <taxon>Rhodobacterales</taxon>
        <taxon>Paracoccaceae</taxon>
        <taxon>Pelagovum</taxon>
    </lineage>
</organism>
<comment type="caution">
    <text evidence="2">The sequence shown here is derived from an EMBL/GenBank/DDBJ whole genome shotgun (WGS) entry which is preliminary data.</text>
</comment>
<feature type="domain" description="DUF6473" evidence="1">
    <location>
        <begin position="1"/>
        <end position="268"/>
    </location>
</feature>
<sequence>MRQDTVGRGALDYRQCNYGLSRLAFRGPRHPLAGRYAAFVGGTETFGKFMQEPLPAIAERLSGVSCANFGCVNAGIGAFADDAAVLAACHDAVLTVIEVTGAHNISNRFYKVHPRRNDRFLKATPLLREIYDEVDFADFTFTRHLLSVLCHISPTRFRLVRRELRRVWLDRMRDFIAELPAPPVLLWYRDTTDVGGAGPDPLLVTDALMAEIAPLAAGIVRVDVTDRARADGQFRMVFGPAERAAAAEMLGPAIHETAARALVPILAQAALRGRPAA</sequence>
<keyword evidence="3" id="KW-1185">Reference proteome</keyword>
<dbReference type="EMBL" id="VFFF01000002">
    <property type="protein sequence ID" value="TNY31382.1"/>
    <property type="molecule type" value="Genomic_DNA"/>
</dbReference>
<reference evidence="2 3" key="1">
    <citation type="submission" date="2019-06" db="EMBL/GenBank/DDBJ databases">
        <title>Genome of new Rhodobacteraceae sp. SM1903.</title>
        <authorList>
            <person name="Ren X."/>
        </authorList>
    </citation>
    <scope>NUCLEOTIDE SEQUENCE [LARGE SCALE GENOMIC DNA]</scope>
    <source>
        <strain evidence="2 3">SM1903</strain>
    </source>
</reference>
<evidence type="ECO:0000259" key="1">
    <source>
        <dbReference type="Pfam" id="PF20078"/>
    </source>
</evidence>
<dbReference type="OrthoDB" id="7838347at2"/>
<name>A0A5C5GBM9_9RHOB</name>
<evidence type="ECO:0000313" key="2">
    <source>
        <dbReference type="EMBL" id="TNY31382.1"/>
    </source>
</evidence>
<dbReference type="RefSeq" id="WP_140196301.1">
    <property type="nucleotide sequence ID" value="NZ_CP065915.1"/>
</dbReference>
<dbReference type="InterPro" id="IPR045524">
    <property type="entry name" value="DUF6473"/>
</dbReference>
<gene>
    <name evidence="2" type="ORF">FHY64_15300</name>
</gene>
<protein>
    <recommendedName>
        <fullName evidence="1">DUF6473 domain-containing protein</fullName>
    </recommendedName>
</protein>
<evidence type="ECO:0000313" key="3">
    <source>
        <dbReference type="Proteomes" id="UP000314011"/>
    </source>
</evidence>
<dbReference type="AlphaFoldDB" id="A0A5C5GBM9"/>
<accession>A0A5C5GBM9</accession>
<dbReference type="Proteomes" id="UP000314011">
    <property type="component" value="Unassembled WGS sequence"/>
</dbReference>